<evidence type="ECO:0000313" key="3">
    <source>
        <dbReference type="Proteomes" id="UP000306552"/>
    </source>
</evidence>
<dbReference type="RefSeq" id="WP_138931990.1">
    <property type="nucleotide sequence ID" value="NZ_SWMU01000003.1"/>
</dbReference>
<dbReference type="Proteomes" id="UP000306552">
    <property type="component" value="Unassembled WGS sequence"/>
</dbReference>
<keyword evidence="1" id="KW-0732">Signal</keyword>
<organism evidence="2 3">
    <name type="scientific">Mesohalobacter halotolerans</name>
    <dbReference type="NCBI Taxonomy" id="1883405"/>
    <lineage>
        <taxon>Bacteria</taxon>
        <taxon>Pseudomonadati</taxon>
        <taxon>Bacteroidota</taxon>
        <taxon>Flavobacteriia</taxon>
        <taxon>Flavobacteriales</taxon>
        <taxon>Flavobacteriaceae</taxon>
        <taxon>Mesohalobacter</taxon>
    </lineage>
</organism>
<dbReference type="Pfam" id="PF11138">
    <property type="entry name" value="DUF2911"/>
    <property type="match status" value="1"/>
</dbReference>
<comment type="caution">
    <text evidence="2">The sequence shown here is derived from an EMBL/GenBank/DDBJ whole genome shotgun (WGS) entry which is preliminary data.</text>
</comment>
<feature type="chain" id="PRO_5020747949" evidence="1">
    <location>
        <begin position="19"/>
        <end position="280"/>
    </location>
</feature>
<proteinExistence type="predicted"/>
<evidence type="ECO:0000256" key="1">
    <source>
        <dbReference type="SAM" id="SignalP"/>
    </source>
</evidence>
<name>A0A4V6ALA9_9FLAO</name>
<dbReference type="InterPro" id="IPR021314">
    <property type="entry name" value="DUF2911"/>
</dbReference>
<sequence length="280" mass="31837">MRKLLLICFITVFAGVSAQVQTPQPSPSVQLKQVVGLTNFEINYSSPSMRGREIFGDLVPFEKLWRTGANKNTTISFDDNIVFGGVEVEAGEYAIFSEPGEREWKIYLYKNTENWGTPREWNEELIAASAMVEAINVEPAFESFTISFGHFTKDSAHLIMTWANTSTHILIEVPSDKKVMKSIEMSMKDPTPADLYSAAVYFLETDRDINKAKKWIDQAMDARDDKPYWMLRQQSLIYAKAGEKNMAIKLAQQSLEAAQKARNADYVKMNKESLKEWGAY</sequence>
<accession>A0A4V6ALA9</accession>
<gene>
    <name evidence="2" type="ORF">FCN74_07530</name>
</gene>
<dbReference type="OrthoDB" id="187854at2"/>
<reference evidence="2 3" key="1">
    <citation type="submission" date="2019-04" db="EMBL/GenBank/DDBJ databases">
        <title>Psychroflexus halotolerans sp. nov., isolated from a marine solar saltern.</title>
        <authorList>
            <person name="Feng X."/>
        </authorList>
    </citation>
    <scope>NUCLEOTIDE SEQUENCE [LARGE SCALE GENOMIC DNA]</scope>
    <source>
        <strain evidence="2 3">WDS2C27</strain>
    </source>
</reference>
<feature type="signal peptide" evidence="1">
    <location>
        <begin position="1"/>
        <end position="18"/>
    </location>
</feature>
<dbReference type="AlphaFoldDB" id="A0A4V6ALA9"/>
<keyword evidence="3" id="KW-1185">Reference proteome</keyword>
<dbReference type="EMBL" id="SWMU01000003">
    <property type="protein sequence ID" value="TKS55875.1"/>
    <property type="molecule type" value="Genomic_DNA"/>
</dbReference>
<evidence type="ECO:0000313" key="2">
    <source>
        <dbReference type="EMBL" id="TKS55875.1"/>
    </source>
</evidence>
<protein>
    <submittedName>
        <fullName evidence="2">DUF2911 domain-containing protein</fullName>
    </submittedName>
</protein>